<dbReference type="RefSeq" id="WP_269907242.1">
    <property type="nucleotide sequence ID" value="NZ_JAPFQA010000011.1"/>
</dbReference>
<keyword evidence="2" id="KW-1185">Reference proteome</keyword>
<dbReference type="EMBL" id="JAPFQA010000011">
    <property type="protein sequence ID" value="MCZ8546905.1"/>
    <property type="molecule type" value="Genomic_DNA"/>
</dbReference>
<reference evidence="1" key="1">
    <citation type="submission" date="2022-11" db="EMBL/GenBank/DDBJ databases">
        <authorList>
            <person name="Coimbra C."/>
        </authorList>
    </citation>
    <scope>NUCLEOTIDE SEQUENCE</scope>
    <source>
        <strain evidence="1">Jales19</strain>
    </source>
</reference>
<proteinExistence type="predicted"/>
<organism evidence="1 2">
    <name type="scientific">Mesorhizobium qingshengii</name>
    <dbReference type="NCBI Taxonomy" id="1165689"/>
    <lineage>
        <taxon>Bacteria</taxon>
        <taxon>Pseudomonadati</taxon>
        <taxon>Pseudomonadota</taxon>
        <taxon>Alphaproteobacteria</taxon>
        <taxon>Hyphomicrobiales</taxon>
        <taxon>Phyllobacteriaceae</taxon>
        <taxon>Mesorhizobium</taxon>
    </lineage>
</organism>
<evidence type="ECO:0000313" key="1">
    <source>
        <dbReference type="EMBL" id="MCZ8546905.1"/>
    </source>
</evidence>
<comment type="caution">
    <text evidence="1">The sequence shown here is derived from an EMBL/GenBank/DDBJ whole genome shotgun (WGS) entry which is preliminary data.</text>
</comment>
<sequence length="229" mass="24452">MALIWPAKLMRDPDIFVTDFSEYTTGAKPADWTQRWTTTDSPLVQSVAGSLSGKALRWSKTSASRQALSWDRIAAVADCEILYRIRAIEAYADSEPFARSVLRGGGAAASEQGYLGNTIGRNIGTLYALSGQKYVAGASTTIIAVANGGSPNYAVNGWIWSRTRLIGTSLGLKVWEDGQAEPGAFTSVTDSSISAAGWVGFGIGSNNPDVEIDFFSVALNSKTAPMVRR</sequence>
<accession>A0ABT4QZE0</accession>
<name>A0ABT4QZE0_9HYPH</name>
<evidence type="ECO:0000313" key="2">
    <source>
        <dbReference type="Proteomes" id="UP001152178"/>
    </source>
</evidence>
<evidence type="ECO:0008006" key="3">
    <source>
        <dbReference type="Google" id="ProtNLM"/>
    </source>
</evidence>
<dbReference type="Proteomes" id="UP001152178">
    <property type="component" value="Unassembled WGS sequence"/>
</dbReference>
<protein>
    <recommendedName>
        <fullName evidence="3">Concanavalin A-like lectin/glucanases superfamily protein</fullName>
    </recommendedName>
</protein>
<gene>
    <name evidence="1" type="ORF">OOJ09_22185</name>
</gene>